<proteinExistence type="predicted"/>
<dbReference type="CDD" id="cd00112">
    <property type="entry name" value="LDLa"/>
    <property type="match status" value="1"/>
</dbReference>
<feature type="region of interest" description="Disordered" evidence="3">
    <location>
        <begin position="228"/>
        <end position="295"/>
    </location>
</feature>
<evidence type="ECO:0000313" key="6">
    <source>
        <dbReference type="Proteomes" id="UP000887013"/>
    </source>
</evidence>
<dbReference type="Proteomes" id="UP000887013">
    <property type="component" value="Unassembled WGS sequence"/>
</dbReference>
<evidence type="ECO:0000256" key="1">
    <source>
        <dbReference type="ARBA" id="ARBA00023157"/>
    </source>
</evidence>
<dbReference type="EMBL" id="BMAW01041540">
    <property type="protein sequence ID" value="GFS29069.1"/>
    <property type="molecule type" value="Genomic_DNA"/>
</dbReference>
<evidence type="ECO:0000256" key="3">
    <source>
        <dbReference type="SAM" id="MobiDB-lite"/>
    </source>
</evidence>
<evidence type="ECO:0000256" key="2">
    <source>
        <dbReference type="PROSITE-ProRule" id="PRU00124"/>
    </source>
</evidence>
<feature type="disulfide bond" evidence="2">
    <location>
        <begin position="138"/>
        <end position="156"/>
    </location>
</feature>
<evidence type="ECO:0000313" key="5">
    <source>
        <dbReference type="EMBL" id="GFS29069.1"/>
    </source>
</evidence>
<dbReference type="OrthoDB" id="412155at2759"/>
<feature type="disulfide bond" evidence="2">
    <location>
        <begin position="131"/>
        <end position="143"/>
    </location>
</feature>
<gene>
    <name evidence="5" type="primary">AVEN_235772_1</name>
    <name evidence="5" type="ORF">NPIL_467031</name>
</gene>
<evidence type="ECO:0000256" key="4">
    <source>
        <dbReference type="SAM" id="Phobius"/>
    </source>
</evidence>
<accession>A0A8X6M7W8</accession>
<dbReference type="Pfam" id="PF00057">
    <property type="entry name" value="Ldl_recept_a"/>
    <property type="match status" value="1"/>
</dbReference>
<feature type="compositionally biased region" description="Basic and acidic residues" evidence="3">
    <location>
        <begin position="278"/>
        <end position="295"/>
    </location>
</feature>
<feature type="transmembrane region" description="Helical" evidence="4">
    <location>
        <begin position="178"/>
        <end position="201"/>
    </location>
</feature>
<organism evidence="5 6">
    <name type="scientific">Nephila pilipes</name>
    <name type="common">Giant wood spider</name>
    <name type="synonym">Nephila maculata</name>
    <dbReference type="NCBI Taxonomy" id="299642"/>
    <lineage>
        <taxon>Eukaryota</taxon>
        <taxon>Metazoa</taxon>
        <taxon>Ecdysozoa</taxon>
        <taxon>Arthropoda</taxon>
        <taxon>Chelicerata</taxon>
        <taxon>Arachnida</taxon>
        <taxon>Araneae</taxon>
        <taxon>Araneomorphae</taxon>
        <taxon>Entelegynae</taxon>
        <taxon>Araneoidea</taxon>
        <taxon>Nephilidae</taxon>
        <taxon>Nephila</taxon>
    </lineage>
</organism>
<dbReference type="PANTHER" id="PTHR24652">
    <property type="entry name" value="LOW-DENSITY LIPOPROTEIN RECEPTOR CLASS A DOMAIN-CONTAINING PROTEIN 2"/>
    <property type="match status" value="1"/>
</dbReference>
<feature type="compositionally biased region" description="Basic and acidic residues" evidence="3">
    <location>
        <begin position="255"/>
        <end position="268"/>
    </location>
</feature>
<keyword evidence="4" id="KW-0812">Transmembrane</keyword>
<dbReference type="Gene3D" id="4.10.400.10">
    <property type="entry name" value="Low-density Lipoprotein Receptor"/>
    <property type="match status" value="1"/>
</dbReference>
<comment type="caution">
    <text evidence="5">The sequence shown here is derived from an EMBL/GenBank/DDBJ whole genome shotgun (WGS) entry which is preliminary data.</text>
</comment>
<keyword evidence="4" id="KW-0472">Membrane</keyword>
<keyword evidence="4" id="KW-1133">Transmembrane helix</keyword>
<protein>
    <submittedName>
        <fullName evidence="5">Uncharacterized protein</fullName>
    </submittedName>
</protein>
<dbReference type="SMART" id="SM00192">
    <property type="entry name" value="LDLa"/>
    <property type="match status" value="1"/>
</dbReference>
<dbReference type="InterPro" id="IPR002172">
    <property type="entry name" value="LDrepeatLR_classA_rpt"/>
</dbReference>
<dbReference type="SUPFAM" id="SSF57424">
    <property type="entry name" value="LDL receptor-like module"/>
    <property type="match status" value="1"/>
</dbReference>
<dbReference type="AlphaFoldDB" id="A0A8X6M7W8"/>
<feature type="compositionally biased region" description="Low complexity" evidence="3">
    <location>
        <begin position="228"/>
        <end position="237"/>
    </location>
</feature>
<dbReference type="PROSITE" id="PS50068">
    <property type="entry name" value="LDLRA_2"/>
    <property type="match status" value="1"/>
</dbReference>
<dbReference type="InterPro" id="IPR036055">
    <property type="entry name" value="LDL_receptor-like_sf"/>
</dbReference>
<comment type="caution">
    <text evidence="2">Lacks conserved residue(s) required for the propagation of feature annotation.</text>
</comment>
<reference evidence="5" key="1">
    <citation type="submission" date="2020-08" db="EMBL/GenBank/DDBJ databases">
        <title>Multicomponent nature underlies the extraordinary mechanical properties of spider dragline silk.</title>
        <authorList>
            <person name="Kono N."/>
            <person name="Nakamura H."/>
            <person name="Mori M."/>
            <person name="Yoshida Y."/>
            <person name="Ohtoshi R."/>
            <person name="Malay A.D."/>
            <person name="Moran D.A.P."/>
            <person name="Tomita M."/>
            <person name="Numata K."/>
            <person name="Arakawa K."/>
        </authorList>
    </citation>
    <scope>NUCLEOTIDE SEQUENCE</scope>
</reference>
<keyword evidence="6" id="KW-1185">Reference proteome</keyword>
<dbReference type="InterPro" id="IPR042333">
    <property type="entry name" value="LRAD2/Mig-13-like"/>
</dbReference>
<keyword evidence="1 2" id="KW-1015">Disulfide bond</keyword>
<sequence length="295" mass="32770">MCYIELDVVEFAKTTGNDVILKETGPNSSVIARIVAYKLNETVSLKIASVKNSYIIMAFGRNVTFSECSSVGSHVEFKDGSGLQFCAHNTILMQINPNTLFSPNVSLTVKTEIMRLNFILIATVAAGNRVCDASEFRCGQSICIWKGFRCDGVNNCGDNSDESPGWPSNCAEKGTFSVAVFILFAALLFLALLIILIFIIFHHIMKFHPEALAHHDVHIISTSRSGSVSVSTETTGSPPQNDHREALETLNRQEQMLKRHESFEKASKNPESNPKNSEFQEEKQRCTKQDENDRS</sequence>
<name>A0A8X6M7W8_NEPPI</name>